<dbReference type="Gene3D" id="1.10.1200.10">
    <property type="entry name" value="ACP-like"/>
    <property type="match status" value="1"/>
</dbReference>
<proteinExistence type="predicted"/>
<feature type="domain" description="Carrier" evidence="1">
    <location>
        <begin position="11"/>
        <end position="87"/>
    </location>
</feature>
<dbReference type="STRING" id="1387353.BSF38_01246"/>
<dbReference type="EMBL" id="CP019082">
    <property type="protein sequence ID" value="APW59790.1"/>
    <property type="molecule type" value="Genomic_DNA"/>
</dbReference>
<dbReference type="InterPro" id="IPR036736">
    <property type="entry name" value="ACP-like_sf"/>
</dbReference>
<accession>A0A1U7CLH5</accession>
<dbReference type="PROSITE" id="PS50075">
    <property type="entry name" value="CARRIER"/>
    <property type="match status" value="1"/>
</dbReference>
<evidence type="ECO:0000313" key="2">
    <source>
        <dbReference type="EMBL" id="APW59790.1"/>
    </source>
</evidence>
<organism evidence="2 3">
    <name type="scientific">Paludisphaera borealis</name>
    <dbReference type="NCBI Taxonomy" id="1387353"/>
    <lineage>
        <taxon>Bacteria</taxon>
        <taxon>Pseudomonadati</taxon>
        <taxon>Planctomycetota</taxon>
        <taxon>Planctomycetia</taxon>
        <taxon>Isosphaerales</taxon>
        <taxon>Isosphaeraceae</taxon>
        <taxon>Paludisphaera</taxon>
    </lineage>
</organism>
<dbReference type="AlphaFoldDB" id="A0A1U7CLH5"/>
<keyword evidence="3" id="KW-1185">Reference proteome</keyword>
<evidence type="ECO:0000313" key="3">
    <source>
        <dbReference type="Proteomes" id="UP000186309"/>
    </source>
</evidence>
<sequence length="91" mass="10152">MNTCLTSDKIASLLDVVSEMIRSVSAKAKERTITAETLLLEELALDSLDLVRVIMLMEDRYQVTIDLDEVPNMKCVADLARTLDHELKTAA</sequence>
<dbReference type="RefSeq" id="WP_168189318.1">
    <property type="nucleotide sequence ID" value="NZ_CP019082.1"/>
</dbReference>
<protein>
    <submittedName>
        <fullName evidence="2">Acyl carrier protein</fullName>
    </submittedName>
</protein>
<dbReference type="Pfam" id="PF00550">
    <property type="entry name" value="PP-binding"/>
    <property type="match status" value="1"/>
</dbReference>
<gene>
    <name evidence="2" type="primary">acpP_2</name>
    <name evidence="2" type="ORF">BSF38_01246</name>
</gene>
<name>A0A1U7CLH5_9BACT</name>
<dbReference type="KEGG" id="pbor:BSF38_01246"/>
<dbReference type="Proteomes" id="UP000186309">
    <property type="component" value="Chromosome"/>
</dbReference>
<dbReference type="InterPro" id="IPR009081">
    <property type="entry name" value="PP-bd_ACP"/>
</dbReference>
<reference evidence="3" key="1">
    <citation type="submission" date="2016-12" db="EMBL/GenBank/DDBJ databases">
        <title>Comparative genomics of four Isosphaeraceae planctomycetes: a common pool of plasmids and glycoside hydrolase genes.</title>
        <authorList>
            <person name="Ivanova A."/>
        </authorList>
    </citation>
    <scope>NUCLEOTIDE SEQUENCE [LARGE SCALE GENOMIC DNA]</scope>
    <source>
        <strain evidence="3">PX4</strain>
    </source>
</reference>
<evidence type="ECO:0000259" key="1">
    <source>
        <dbReference type="PROSITE" id="PS50075"/>
    </source>
</evidence>
<dbReference type="SUPFAM" id="SSF47336">
    <property type="entry name" value="ACP-like"/>
    <property type="match status" value="1"/>
</dbReference>